<protein>
    <submittedName>
        <fullName evidence="2">Uncharacterized protein</fullName>
    </submittedName>
</protein>
<feature type="transmembrane region" description="Helical" evidence="1">
    <location>
        <begin position="6"/>
        <end position="25"/>
    </location>
</feature>
<accession>A0A1G9WX12</accession>
<proteinExistence type="predicted"/>
<dbReference type="EMBL" id="FNGY01000005">
    <property type="protein sequence ID" value="SDM88706.1"/>
    <property type="molecule type" value="Genomic_DNA"/>
</dbReference>
<name>A0A1G9WX12_9SPHI</name>
<evidence type="ECO:0000313" key="2">
    <source>
        <dbReference type="EMBL" id="SDM88706.1"/>
    </source>
</evidence>
<evidence type="ECO:0000256" key="1">
    <source>
        <dbReference type="SAM" id="Phobius"/>
    </source>
</evidence>
<sequence length="57" mass="6911">MKLKVIRIYLFVVLLMIGGFTYALWNGITYYDDKVERNTEYKGNRIHSGYTNRFYHK</sequence>
<keyword evidence="1" id="KW-1133">Transmembrane helix</keyword>
<dbReference type="AlphaFoldDB" id="A0A1G9WX12"/>
<evidence type="ECO:0000313" key="3">
    <source>
        <dbReference type="Proteomes" id="UP000183200"/>
    </source>
</evidence>
<keyword evidence="1" id="KW-0812">Transmembrane</keyword>
<keyword evidence="1" id="KW-0472">Membrane</keyword>
<reference evidence="3" key="1">
    <citation type="submission" date="2016-10" db="EMBL/GenBank/DDBJ databases">
        <authorList>
            <person name="Varghese N."/>
            <person name="Submissions S."/>
        </authorList>
    </citation>
    <scope>NUCLEOTIDE SEQUENCE [LARGE SCALE GENOMIC DNA]</scope>
    <source>
        <strain evidence="3">DSM 19110</strain>
    </source>
</reference>
<keyword evidence="3" id="KW-1185">Reference proteome</keyword>
<dbReference type="RefSeq" id="WP_172664889.1">
    <property type="nucleotide sequence ID" value="NZ_FNGY01000005.1"/>
</dbReference>
<gene>
    <name evidence="2" type="ORF">SAMN05421820_105299</name>
</gene>
<dbReference type="Proteomes" id="UP000183200">
    <property type="component" value="Unassembled WGS sequence"/>
</dbReference>
<organism evidence="2 3">
    <name type="scientific">Pedobacter steynii</name>
    <dbReference type="NCBI Taxonomy" id="430522"/>
    <lineage>
        <taxon>Bacteria</taxon>
        <taxon>Pseudomonadati</taxon>
        <taxon>Bacteroidota</taxon>
        <taxon>Sphingobacteriia</taxon>
        <taxon>Sphingobacteriales</taxon>
        <taxon>Sphingobacteriaceae</taxon>
        <taxon>Pedobacter</taxon>
    </lineage>
</organism>